<dbReference type="EMBL" id="CAAALY010002919">
    <property type="protein sequence ID" value="VEL08001.1"/>
    <property type="molecule type" value="Genomic_DNA"/>
</dbReference>
<gene>
    <name evidence="1" type="ORF">PXEA_LOCUS1441</name>
</gene>
<dbReference type="AlphaFoldDB" id="A0A448WC41"/>
<dbReference type="Proteomes" id="UP000784294">
    <property type="component" value="Unassembled WGS sequence"/>
</dbReference>
<name>A0A448WC41_9PLAT</name>
<comment type="caution">
    <text evidence="1">The sequence shown here is derived from an EMBL/GenBank/DDBJ whole genome shotgun (WGS) entry which is preliminary data.</text>
</comment>
<proteinExistence type="predicted"/>
<reference evidence="1" key="1">
    <citation type="submission" date="2018-11" db="EMBL/GenBank/DDBJ databases">
        <authorList>
            <consortium name="Pathogen Informatics"/>
        </authorList>
    </citation>
    <scope>NUCLEOTIDE SEQUENCE</scope>
</reference>
<keyword evidence="2" id="KW-1185">Reference proteome</keyword>
<sequence length="83" mass="9273">MATLLITTYSPNKHSTLTITAQHIRRSLGIVMRIYANGLVKWTNDYDVNVNRTSMTASCHPRGNCIGNRDESSWQLSASCICL</sequence>
<protein>
    <submittedName>
        <fullName evidence="1">Uncharacterized protein</fullName>
    </submittedName>
</protein>
<organism evidence="1 2">
    <name type="scientific">Protopolystoma xenopodis</name>
    <dbReference type="NCBI Taxonomy" id="117903"/>
    <lineage>
        <taxon>Eukaryota</taxon>
        <taxon>Metazoa</taxon>
        <taxon>Spiralia</taxon>
        <taxon>Lophotrochozoa</taxon>
        <taxon>Platyhelminthes</taxon>
        <taxon>Monogenea</taxon>
        <taxon>Polyopisthocotylea</taxon>
        <taxon>Polystomatidea</taxon>
        <taxon>Polystomatidae</taxon>
        <taxon>Protopolystoma</taxon>
    </lineage>
</organism>
<evidence type="ECO:0000313" key="2">
    <source>
        <dbReference type="Proteomes" id="UP000784294"/>
    </source>
</evidence>
<evidence type="ECO:0000313" key="1">
    <source>
        <dbReference type="EMBL" id="VEL08001.1"/>
    </source>
</evidence>
<accession>A0A448WC41</accession>